<dbReference type="AlphaFoldDB" id="E2B7K8"/>
<evidence type="ECO:0000313" key="1">
    <source>
        <dbReference type="EMBL" id="EFN88321.1"/>
    </source>
</evidence>
<gene>
    <name evidence="1" type="ORF">EAI_09097</name>
</gene>
<dbReference type="InParanoid" id="E2B7K8"/>
<dbReference type="Proteomes" id="UP000008237">
    <property type="component" value="Unassembled WGS sequence"/>
</dbReference>
<evidence type="ECO:0000313" key="2">
    <source>
        <dbReference type="Proteomes" id="UP000008237"/>
    </source>
</evidence>
<organism evidence="2">
    <name type="scientific">Harpegnathos saltator</name>
    <name type="common">Jerdon's jumping ant</name>
    <dbReference type="NCBI Taxonomy" id="610380"/>
    <lineage>
        <taxon>Eukaryota</taxon>
        <taxon>Metazoa</taxon>
        <taxon>Ecdysozoa</taxon>
        <taxon>Arthropoda</taxon>
        <taxon>Hexapoda</taxon>
        <taxon>Insecta</taxon>
        <taxon>Pterygota</taxon>
        <taxon>Neoptera</taxon>
        <taxon>Endopterygota</taxon>
        <taxon>Hymenoptera</taxon>
        <taxon>Apocrita</taxon>
        <taxon>Aculeata</taxon>
        <taxon>Formicoidea</taxon>
        <taxon>Formicidae</taxon>
        <taxon>Ponerinae</taxon>
        <taxon>Ponerini</taxon>
        <taxon>Harpegnathos</taxon>
    </lineage>
</organism>
<protein>
    <submittedName>
        <fullName evidence="1">Uncharacterized protein</fullName>
    </submittedName>
</protein>
<reference evidence="1 2" key="1">
    <citation type="journal article" date="2010" name="Science">
        <title>Genomic comparison of the ants Camponotus floridanus and Harpegnathos saltator.</title>
        <authorList>
            <person name="Bonasio R."/>
            <person name="Zhang G."/>
            <person name="Ye C."/>
            <person name="Mutti N.S."/>
            <person name="Fang X."/>
            <person name="Qin N."/>
            <person name="Donahue G."/>
            <person name="Yang P."/>
            <person name="Li Q."/>
            <person name="Li C."/>
            <person name="Zhang P."/>
            <person name="Huang Z."/>
            <person name="Berger S.L."/>
            <person name="Reinberg D."/>
            <person name="Wang J."/>
            <person name="Liebig J."/>
        </authorList>
    </citation>
    <scope>NUCLEOTIDE SEQUENCE [LARGE SCALE GENOMIC DNA]</scope>
    <source>
        <strain evidence="1 2">R22 G/1</strain>
    </source>
</reference>
<dbReference type="EMBL" id="GL446189">
    <property type="protein sequence ID" value="EFN88321.1"/>
    <property type="molecule type" value="Genomic_DNA"/>
</dbReference>
<keyword evidence="2" id="KW-1185">Reference proteome</keyword>
<proteinExistence type="predicted"/>
<name>E2B7K8_HARSA</name>
<accession>E2B7K8</accession>
<sequence length="111" mass="13145">MDRQTGEYEKAIQLSRMFARLMLTRSTVPEHRRVVDRLIRIVNRRNAPLSDCYHRMLIVYVDHVNLYQRICPEFLDFLLDANVMSGIPNRHRHVSRMSFVLLHLINATPSV</sequence>